<dbReference type="PROSITE" id="PS50236">
    <property type="entry name" value="CHCR"/>
    <property type="match status" value="1"/>
</dbReference>
<dbReference type="GO" id="GO:0007032">
    <property type="term" value="P:endosome organization"/>
    <property type="evidence" value="ECO:0007669"/>
    <property type="project" value="TreeGrafter"/>
</dbReference>
<dbReference type="EMBL" id="JAAQPF010000136">
    <property type="protein sequence ID" value="KAF5714278.1"/>
    <property type="molecule type" value="Genomic_DNA"/>
</dbReference>
<dbReference type="GO" id="GO:0008270">
    <property type="term" value="F:zinc ion binding"/>
    <property type="evidence" value="ECO:0007669"/>
    <property type="project" value="UniProtKB-KW"/>
</dbReference>
<dbReference type="InterPro" id="IPR007810">
    <property type="entry name" value="Pep3/Vps18_beta-prop"/>
</dbReference>
<feature type="compositionally biased region" description="Polar residues" evidence="9">
    <location>
        <begin position="1"/>
        <end position="37"/>
    </location>
</feature>
<dbReference type="GO" id="GO:0048284">
    <property type="term" value="P:organelle fusion"/>
    <property type="evidence" value="ECO:0007669"/>
    <property type="project" value="TreeGrafter"/>
</dbReference>
<proteinExistence type="inferred from homology"/>
<evidence type="ECO:0000256" key="6">
    <source>
        <dbReference type="ARBA" id="ARBA00029433"/>
    </source>
</evidence>
<name>A0A8H5YKH4_9HYPO</name>
<dbReference type="InterPro" id="IPR000547">
    <property type="entry name" value="Clathrin_H-chain/VPS_repeat"/>
</dbReference>
<evidence type="ECO:0000259" key="10">
    <source>
        <dbReference type="Pfam" id="PF05131"/>
    </source>
</evidence>
<dbReference type="InterPro" id="IPR029063">
    <property type="entry name" value="SAM-dependent_MTases_sf"/>
</dbReference>
<keyword evidence="8" id="KW-0175">Coiled coil</keyword>
<dbReference type="Pfam" id="PF26148">
    <property type="entry name" value="VPS18_RING_C"/>
    <property type="match status" value="1"/>
</dbReference>
<dbReference type="InterPro" id="IPR011044">
    <property type="entry name" value="Quino_amine_DH_bsu"/>
</dbReference>
<feature type="repeat" description="CHCR" evidence="7">
    <location>
        <begin position="1095"/>
        <end position="1255"/>
    </location>
</feature>
<dbReference type="GO" id="GO:0005768">
    <property type="term" value="C:endosome"/>
    <property type="evidence" value="ECO:0007669"/>
    <property type="project" value="TreeGrafter"/>
</dbReference>
<evidence type="ECO:0000256" key="7">
    <source>
        <dbReference type="PROSITE-ProRule" id="PRU01006"/>
    </source>
</evidence>
<evidence type="ECO:0000313" key="13">
    <source>
        <dbReference type="Proteomes" id="UP000532311"/>
    </source>
</evidence>
<accession>A0A8H5YKH4</accession>
<evidence type="ECO:0000256" key="3">
    <source>
        <dbReference type="ARBA" id="ARBA00022771"/>
    </source>
</evidence>
<dbReference type="Gene3D" id="3.40.50.150">
    <property type="entry name" value="Vaccinia Virus protein VP39"/>
    <property type="match status" value="1"/>
</dbReference>
<reference evidence="12 13" key="1">
    <citation type="submission" date="2020-05" db="EMBL/GenBank/DDBJ databases">
        <title>Identification and distribution of gene clusters putatively required for synthesis of sphingolipid metabolism inhibitors in phylogenetically diverse species of the filamentous fungus Fusarium.</title>
        <authorList>
            <person name="Kim H.-S."/>
            <person name="Busman M."/>
            <person name="Brown D.W."/>
            <person name="Divon H."/>
            <person name="Uhlig S."/>
            <person name="Proctor R.H."/>
        </authorList>
    </citation>
    <scope>NUCLEOTIDE SEQUENCE [LARGE SCALE GENOMIC DNA]</scope>
    <source>
        <strain evidence="12 13">NRRL 26131</strain>
    </source>
</reference>
<dbReference type="CDD" id="cd02440">
    <property type="entry name" value="AdoMet_MTases"/>
    <property type="match status" value="1"/>
</dbReference>
<keyword evidence="3" id="KW-0863">Zinc-finger</keyword>
<dbReference type="Pfam" id="PF13489">
    <property type="entry name" value="Methyltransf_23"/>
    <property type="match status" value="1"/>
</dbReference>
<protein>
    <submittedName>
        <fullName evidence="12">Vacuolar sorting-associated 18 like</fullName>
    </submittedName>
</protein>
<dbReference type="SUPFAM" id="SSF53335">
    <property type="entry name" value="S-adenosyl-L-methionine-dependent methyltransferases"/>
    <property type="match status" value="1"/>
</dbReference>
<dbReference type="PANTHER" id="PTHR23323:SF26">
    <property type="entry name" value="VACUOLAR PROTEIN SORTING-ASSOCIATED PROTEIN 18 HOMOLOG"/>
    <property type="match status" value="1"/>
</dbReference>
<sequence>MSSEDSYAVQSGRQSSDGTPSEHANSDGNNTAMTSIMGTDEEHHHDDSDLDEDVDEDDMISIYPASQYPRVSASHRVETPFSPDSHAVDSDMAASTRSLWAQDLDYREIHGRRYCREYYMPNDDIEQWRMSLQHQVFMHVLDGELTLVPLQNPEHILDIGTGTGEWAIKMAELQPQCEVVGTDIAAIAETKSVPMNVFFEIEDAEDWDRHPDMYDLIHFRLMEGAFRNWSFVYDNTFFSLKPGGWIEVQDFVSAEGFAQFLSQFPDNSAMHELLRDLLIASEKSGRPRGMHHLEPRLLMEAGFVDVRVTEYSIPITVAEASAGKIWLISCLDSFEAYCLRLLTEYMDWDPEKCKQACEAAARDLANAAKDPEKSKGLQIKMRIIIGRKPLDAPPTDLAEFLGRSYSPVTELNGDSPDPTLRPDDQTTAAFDLGVGYPLKILMDGALVYTRLCARRIATLYAPDRRICACETATMALDLQDGFVAANGVPDLEEPIFTIERVQLQFSVAADFVAAQVANNVIVLALSNGRILRIDLERPEDIDDIDLPKKPSEIGMIRRMFLDPTASHLIVCTALGENYYLHSQSKHPRPLGRLRGVSIESVAWNPSLPTASTREILIGASDGNIYEAFIETSKEFYKKEVKHLKNLHKLPDGPITGLWVDNLQNNKSDLRRVVIATQTRLFHLVGRIGFGHDGSGSVYTRLFESEQPVVHELSRTTSGAPSSLAVSPDPPDSGPYDDNIPDRAYAWLSYQGVFHGKLLNQPADSNLGTKVFSESHMLSRAQILSPENSERRVPTTEAIDAIALTQWHIVHLVGGRVITTNRLTGKMVSEHDVIGQGQKPLGFSVDIQKNTFWLFTSDEIFEIVVRDEERNIWEIMTKLKEFEPALQHARTPLQKETVAAAYGDHLAKNGHWLEAATVYGRSNKPFEDIALSIIDNNQPDALRKFLLTKLASLKKSAVMQRMMIAGWLIEVFMSKLNTLDDTINTQAEPLEHLNSTESRKLLESVRKEFKDFVDKYKNDLDRKMVYDVISSHGREGELLYFANAVNDYNYVLSYWVQRERWNEVLNVLKKQTDPEVFYRYSSVLMTYVAPELVEILMRHADLKPRNLIPAFLEYNRTFSGGPNAQNQAIRYLNYAVYQLNSKDAAVHNTLVSIYASHSSKDESGLLSYLQAQGDEPRYDPDFALRLCIQHHRTLSCVHIYTSMGQYLQAVDLALSHGEVELAAVIADRPTSNPQLRKRLWLAVARKVISQSNGIKAAIEFLKRCDLLKIEDLIPFFPDFVVIDDFKEEICAALEDYSRNIDNLKKEMDESSQTATNIKVDIAALDHRYAIVEPGEKCYTCGLPLLSRQFFVFPCQHSFHSDCLGRKVLEQAGVGKSTRIRELQTQIQKGLVSGTQRETVVAELDALVASACILCSDLAIKRIDEPFITHNDNVNEWAL</sequence>
<dbReference type="GO" id="GO:0030897">
    <property type="term" value="C:HOPS complex"/>
    <property type="evidence" value="ECO:0007669"/>
    <property type="project" value="TreeGrafter"/>
</dbReference>
<evidence type="ECO:0000256" key="9">
    <source>
        <dbReference type="SAM" id="MobiDB-lite"/>
    </source>
</evidence>
<feature type="region of interest" description="Disordered" evidence="9">
    <location>
        <begin position="709"/>
        <end position="735"/>
    </location>
</feature>
<comment type="subcellular location">
    <subcellularLocation>
        <location evidence="6">Endomembrane system</location>
        <topology evidence="6">Peripheral membrane protein</topology>
        <orientation evidence="6">Cytoplasmic side</orientation>
    </subcellularLocation>
</comment>
<dbReference type="GO" id="GO:0006904">
    <property type="term" value="P:vesicle docking involved in exocytosis"/>
    <property type="evidence" value="ECO:0007669"/>
    <property type="project" value="TreeGrafter"/>
</dbReference>
<feature type="coiled-coil region" evidence="8">
    <location>
        <begin position="1285"/>
        <end position="1319"/>
    </location>
</feature>
<evidence type="ECO:0000256" key="1">
    <source>
        <dbReference type="ARBA" id="ARBA00010454"/>
    </source>
</evidence>
<dbReference type="SUPFAM" id="SSF50969">
    <property type="entry name" value="YVTN repeat-like/Quinoprotein amine dehydrogenase"/>
    <property type="match status" value="1"/>
</dbReference>
<feature type="domain" description="Pep3/Vps18 RING C-terminal" evidence="11">
    <location>
        <begin position="1330"/>
        <end position="1420"/>
    </location>
</feature>
<dbReference type="Pfam" id="PF05131">
    <property type="entry name" value="Pep3_Vps18"/>
    <property type="match status" value="1"/>
</dbReference>
<dbReference type="Proteomes" id="UP000532311">
    <property type="component" value="Unassembled WGS sequence"/>
</dbReference>
<feature type="domain" description="Pep3/Vps18 beta-propeller" evidence="10">
    <location>
        <begin position="494"/>
        <end position="864"/>
    </location>
</feature>
<evidence type="ECO:0000256" key="4">
    <source>
        <dbReference type="ARBA" id="ARBA00022833"/>
    </source>
</evidence>
<evidence type="ECO:0000259" key="11">
    <source>
        <dbReference type="Pfam" id="PF26148"/>
    </source>
</evidence>
<evidence type="ECO:0000256" key="5">
    <source>
        <dbReference type="ARBA" id="ARBA00023136"/>
    </source>
</evidence>
<comment type="similarity">
    <text evidence="1">Belongs to the VPS18 family.</text>
</comment>
<dbReference type="CDD" id="cd16462">
    <property type="entry name" value="RING-H2_Pep3p-like"/>
    <property type="match status" value="1"/>
</dbReference>
<keyword evidence="4" id="KW-0862">Zinc</keyword>
<dbReference type="GO" id="GO:0007033">
    <property type="term" value="P:vacuole organization"/>
    <property type="evidence" value="ECO:0007669"/>
    <property type="project" value="TreeGrafter"/>
</dbReference>
<keyword evidence="2" id="KW-0479">Metal-binding</keyword>
<feature type="region of interest" description="Disordered" evidence="9">
    <location>
        <begin position="1"/>
        <end position="52"/>
    </location>
</feature>
<evidence type="ECO:0000313" key="12">
    <source>
        <dbReference type="EMBL" id="KAF5714278.1"/>
    </source>
</evidence>
<evidence type="ECO:0000256" key="2">
    <source>
        <dbReference type="ARBA" id="ARBA00022723"/>
    </source>
</evidence>
<comment type="caution">
    <text evidence="12">The sequence shown here is derived from an EMBL/GenBank/DDBJ whole genome shotgun (WGS) entry which is preliminary data.</text>
</comment>
<keyword evidence="5" id="KW-0472">Membrane</keyword>
<dbReference type="PANTHER" id="PTHR23323">
    <property type="entry name" value="VACUOLAR PROTEIN SORTING-ASSOCIATED PROTEIN"/>
    <property type="match status" value="1"/>
</dbReference>
<keyword evidence="13" id="KW-1185">Reference proteome</keyword>
<feature type="compositionally biased region" description="Polar residues" evidence="9">
    <location>
        <begin position="714"/>
        <end position="724"/>
    </location>
</feature>
<dbReference type="GO" id="GO:0030674">
    <property type="term" value="F:protein-macromolecule adaptor activity"/>
    <property type="evidence" value="ECO:0007669"/>
    <property type="project" value="TreeGrafter"/>
</dbReference>
<gene>
    <name evidence="12" type="ORF">FGLOB1_3596</name>
</gene>
<evidence type="ECO:0000256" key="8">
    <source>
        <dbReference type="SAM" id="Coils"/>
    </source>
</evidence>
<organism evidence="12 13">
    <name type="scientific">Fusarium globosum</name>
    <dbReference type="NCBI Taxonomy" id="78864"/>
    <lineage>
        <taxon>Eukaryota</taxon>
        <taxon>Fungi</taxon>
        <taxon>Dikarya</taxon>
        <taxon>Ascomycota</taxon>
        <taxon>Pezizomycotina</taxon>
        <taxon>Sordariomycetes</taxon>
        <taxon>Hypocreomycetidae</taxon>
        <taxon>Hypocreales</taxon>
        <taxon>Nectriaceae</taxon>
        <taxon>Fusarium</taxon>
        <taxon>Fusarium fujikuroi species complex</taxon>
    </lineage>
</organism>
<dbReference type="InterPro" id="IPR058919">
    <property type="entry name" value="Pep3/Vps18_RING_C"/>
</dbReference>
<dbReference type="GO" id="GO:0006886">
    <property type="term" value="P:intracellular protein transport"/>
    <property type="evidence" value="ECO:0007669"/>
    <property type="project" value="UniProtKB-UniRule"/>
</dbReference>